<keyword evidence="4" id="KW-1185">Reference proteome</keyword>
<evidence type="ECO:0000313" key="3">
    <source>
        <dbReference type="EMBL" id="QTX12036.1"/>
    </source>
</evidence>
<evidence type="ECO:0000313" key="2">
    <source>
        <dbReference type="EMBL" id="MBO0612485.1"/>
    </source>
</evidence>
<dbReference type="PROSITE" id="PS51257">
    <property type="entry name" value="PROKAR_LIPOPROTEIN"/>
    <property type="match status" value="1"/>
</dbReference>
<evidence type="ECO:0000313" key="4">
    <source>
        <dbReference type="Proteomes" id="UP000664466"/>
    </source>
</evidence>
<sequence length="139" mass="14690">MKKVIYPLFFTFALSGCASITGDSLQPVAVTAETLQGVSIPQVNCNLKNEKGEWSVVTPNSVSVHKASGDLLVKCKKDGLPDGELRAISRAGAGMYGNILIGGGVGALIDHNKGTAYNYPNNLPVVMGKTVIVDRRDTK</sequence>
<evidence type="ECO:0000256" key="1">
    <source>
        <dbReference type="SAM" id="SignalP"/>
    </source>
</evidence>
<protein>
    <submittedName>
        <fullName evidence="3">Membrane lipoprotein lipid attachment site-containing protein</fullName>
    </submittedName>
</protein>
<keyword evidence="1" id="KW-0732">Signal</keyword>
<dbReference type="AlphaFoldDB" id="A0A8B0SL15"/>
<proteinExistence type="predicted"/>
<feature type="signal peptide" evidence="1">
    <location>
        <begin position="1"/>
        <end position="18"/>
    </location>
</feature>
<dbReference type="Proteomes" id="UP000664466">
    <property type="component" value="Unassembled WGS sequence"/>
</dbReference>
<dbReference type="RefSeq" id="WP_207250188.1">
    <property type="nucleotide sequence ID" value="NZ_JAFMPM010000006.1"/>
</dbReference>
<feature type="chain" id="PRO_5032793102" evidence="1">
    <location>
        <begin position="19"/>
        <end position="139"/>
    </location>
</feature>
<name>A0A8B0SL15_9GAMM</name>
<gene>
    <name evidence="3" type="ORF">J1836_006820</name>
    <name evidence="2" type="ORF">J1836_06005</name>
</gene>
<dbReference type="EMBL" id="CP072748">
    <property type="protein sequence ID" value="QTX12036.1"/>
    <property type="molecule type" value="Genomic_DNA"/>
</dbReference>
<accession>A0A8B0SL15</accession>
<dbReference type="EMBL" id="JAFMPM010000006">
    <property type="protein sequence ID" value="MBO0612485.1"/>
    <property type="molecule type" value="Genomic_DNA"/>
</dbReference>
<reference evidence="2 4" key="1">
    <citation type="submission" date="2021-03" db="EMBL/GenBank/DDBJ databases">
        <title>Draft genome and methylome analysis of Thiotrix fructosivoruns ATCC 49748.</title>
        <authorList>
            <person name="Fomenkov A."/>
            <person name="Grabovich M.Y."/>
            <person name="Roberts R.J."/>
        </authorList>
    </citation>
    <scope>NUCLEOTIDE SEQUENCE [LARGE SCALE GENOMIC DNA]</scope>
    <source>
        <strain evidence="2 4">ATCC 49748</strain>
    </source>
</reference>
<keyword evidence="3" id="KW-0449">Lipoprotein</keyword>
<organism evidence="3">
    <name type="scientific">Thiothrix fructosivorans</name>
    <dbReference type="NCBI Taxonomy" id="111770"/>
    <lineage>
        <taxon>Bacteria</taxon>
        <taxon>Pseudomonadati</taxon>
        <taxon>Pseudomonadota</taxon>
        <taxon>Gammaproteobacteria</taxon>
        <taxon>Thiotrichales</taxon>
        <taxon>Thiotrichaceae</taxon>
        <taxon>Thiothrix</taxon>
    </lineage>
</organism>
<reference evidence="3" key="2">
    <citation type="submission" date="2021-04" db="EMBL/GenBank/DDBJ databases">
        <title>Complete Genome and methylome analysis of Thiothrix fructosivorans ATCC 49748.</title>
        <authorList>
            <person name="Fomenkov A."/>
            <person name="Sun L."/>
            <person name="Vincze T."/>
            <person name="Grabovich M.Y."/>
            <person name="Roberts R.J."/>
        </authorList>
    </citation>
    <scope>NUCLEOTIDE SEQUENCE</scope>
    <source>
        <strain evidence="3">ATCC 49748</strain>
    </source>
</reference>